<sequence length="499" mass="58240">MFLRNFQKLNLPSNLRYFKLQLNVGRSFTVSSTYSYPIKVQLDRELEQKLESEEVKPRKHYGVNSIPISTLPDRILDTMEKVTGDQSIGNLINKGSTFSKYLVSRKAPMEDQNLREKIRELTEIVESDPVKYKLPATLPDPTNEQAVKFYNEMKRNRVQTLMHQRVYAWQAIEYDEYKSLLYLFGRAPQEYASLMRIFKEIERRDEYFTPRTFFDFGSGVGTGVWAASELWKSSIYEYYLVDASKYMNDLSDLILRDGDNNKNISLKHVYQRQFLPSRDQKYDIVLSAYSMFEQQNLSERLKTVNNLWNKTENYLIFVENGTNSGFQLLNEIREFLMDLKDQNNEKAFIFSPCPHTSECPRFKLNDGTPCNFEVRYNSLPFSGPSQIHSHLYSYLVIKKGESNVTADKWPRIVRPTLVKSKHTICRMCTKEGNLQEIIFTQKQHGKPAYRCARHSSWGDQYPAESMESYVKETKTTRIRAQNKLKYGAINGDDTQVVGG</sequence>
<evidence type="ECO:0008006" key="10">
    <source>
        <dbReference type="Google" id="ProtNLM"/>
    </source>
</evidence>
<dbReference type="AlphaFoldDB" id="A0A9N9RQC8"/>
<evidence type="ECO:0000313" key="9">
    <source>
        <dbReference type="Proteomes" id="UP001153620"/>
    </source>
</evidence>
<dbReference type="PANTHER" id="PTHR13184">
    <property type="entry name" value="37S RIBOSOMAL PROTEIN S22"/>
    <property type="match status" value="1"/>
</dbReference>
<evidence type="ECO:0000313" key="8">
    <source>
        <dbReference type="EMBL" id="CAG9802857.1"/>
    </source>
</evidence>
<dbReference type="InterPro" id="IPR015324">
    <property type="entry name" value="Ribosomal_Rsm22-like"/>
</dbReference>
<keyword evidence="6" id="KW-0496">Mitochondrion</keyword>
<protein>
    <recommendedName>
        <fullName evidence="10">Methyltransferase-like protein 17, mitochondrial</fullName>
    </recommendedName>
</protein>
<evidence type="ECO:0000256" key="2">
    <source>
        <dbReference type="ARBA" id="ARBA00022723"/>
    </source>
</evidence>
<comment type="subcellular location">
    <subcellularLocation>
        <location evidence="1">Mitochondrion</location>
    </subcellularLocation>
</comment>
<evidence type="ECO:0000256" key="6">
    <source>
        <dbReference type="ARBA" id="ARBA00023128"/>
    </source>
</evidence>
<dbReference type="Pfam" id="PF09243">
    <property type="entry name" value="Rsm22"/>
    <property type="match status" value="1"/>
</dbReference>
<keyword evidence="2" id="KW-0479">Metal-binding</keyword>
<evidence type="ECO:0000256" key="1">
    <source>
        <dbReference type="ARBA" id="ARBA00004173"/>
    </source>
</evidence>
<keyword evidence="3" id="KW-0809">Transit peptide</keyword>
<dbReference type="SUPFAM" id="SSF53335">
    <property type="entry name" value="S-adenosyl-L-methionine-dependent methyltransferases"/>
    <property type="match status" value="1"/>
</dbReference>
<evidence type="ECO:0000256" key="5">
    <source>
        <dbReference type="ARBA" id="ARBA00023014"/>
    </source>
</evidence>
<evidence type="ECO:0000256" key="4">
    <source>
        <dbReference type="ARBA" id="ARBA00023004"/>
    </source>
</evidence>
<dbReference type="GO" id="GO:0003735">
    <property type="term" value="F:structural constituent of ribosome"/>
    <property type="evidence" value="ECO:0007669"/>
    <property type="project" value="TreeGrafter"/>
</dbReference>
<evidence type="ECO:0000256" key="7">
    <source>
        <dbReference type="ARBA" id="ARBA00045681"/>
    </source>
</evidence>
<reference evidence="8" key="1">
    <citation type="submission" date="2022-01" db="EMBL/GenBank/DDBJ databases">
        <authorList>
            <person name="King R."/>
        </authorList>
    </citation>
    <scope>NUCLEOTIDE SEQUENCE</scope>
</reference>
<comment type="function">
    <text evidence="7">Mitochondrial ribosome (mitoribosome) assembly factor. Binds at the interface of the head and body domains of the mitochondrial small ribosomal subunit (mt-SSU), occluding the mRNA channel and preventing compaction of the head domain towards the body. Probable inactive methyltransferase: retains the characteristic folding and ability to bind S-adenosyl-L-methionine, but it probably lost its methyltransferase activity.</text>
</comment>
<dbReference type="GO" id="GO:0008168">
    <property type="term" value="F:methyltransferase activity"/>
    <property type="evidence" value="ECO:0007669"/>
    <property type="project" value="InterPro"/>
</dbReference>
<proteinExistence type="predicted"/>
<gene>
    <name evidence="8" type="ORF">CHIRRI_LOCUS5762</name>
</gene>
<name>A0A9N9RQC8_9DIPT</name>
<dbReference type="GO" id="GO:0046872">
    <property type="term" value="F:metal ion binding"/>
    <property type="evidence" value="ECO:0007669"/>
    <property type="project" value="UniProtKB-KW"/>
</dbReference>
<evidence type="ECO:0000256" key="3">
    <source>
        <dbReference type="ARBA" id="ARBA00022946"/>
    </source>
</evidence>
<keyword evidence="9" id="KW-1185">Reference proteome</keyword>
<dbReference type="GO" id="GO:0005763">
    <property type="term" value="C:mitochondrial small ribosomal subunit"/>
    <property type="evidence" value="ECO:0007669"/>
    <property type="project" value="TreeGrafter"/>
</dbReference>
<dbReference type="GO" id="GO:0006412">
    <property type="term" value="P:translation"/>
    <property type="evidence" value="ECO:0007669"/>
    <property type="project" value="InterPro"/>
</dbReference>
<organism evidence="8 9">
    <name type="scientific">Chironomus riparius</name>
    <dbReference type="NCBI Taxonomy" id="315576"/>
    <lineage>
        <taxon>Eukaryota</taxon>
        <taxon>Metazoa</taxon>
        <taxon>Ecdysozoa</taxon>
        <taxon>Arthropoda</taxon>
        <taxon>Hexapoda</taxon>
        <taxon>Insecta</taxon>
        <taxon>Pterygota</taxon>
        <taxon>Neoptera</taxon>
        <taxon>Endopterygota</taxon>
        <taxon>Diptera</taxon>
        <taxon>Nematocera</taxon>
        <taxon>Chironomoidea</taxon>
        <taxon>Chironomidae</taxon>
        <taxon>Chironominae</taxon>
        <taxon>Chironomus</taxon>
    </lineage>
</organism>
<dbReference type="InterPro" id="IPR029063">
    <property type="entry name" value="SAM-dependent_MTases_sf"/>
</dbReference>
<dbReference type="Gene3D" id="3.40.50.150">
    <property type="entry name" value="Vaccinia Virus protein VP39"/>
    <property type="match status" value="1"/>
</dbReference>
<dbReference type="OrthoDB" id="421327at2759"/>
<dbReference type="PANTHER" id="PTHR13184:SF5">
    <property type="entry name" value="METHYLTRANSFERASE-LIKE PROTEIN 17, MITOCHONDRIAL"/>
    <property type="match status" value="1"/>
</dbReference>
<keyword evidence="4" id="KW-0408">Iron</keyword>
<keyword evidence="5" id="KW-0411">Iron-sulfur</keyword>
<dbReference type="InterPro" id="IPR052571">
    <property type="entry name" value="Mt_RNA_Methyltransferase"/>
</dbReference>
<dbReference type="Proteomes" id="UP001153620">
    <property type="component" value="Chromosome 2"/>
</dbReference>
<accession>A0A9N9RQC8</accession>
<dbReference type="GO" id="GO:0051536">
    <property type="term" value="F:iron-sulfur cluster binding"/>
    <property type="evidence" value="ECO:0007669"/>
    <property type="project" value="UniProtKB-KW"/>
</dbReference>
<dbReference type="EMBL" id="OU895878">
    <property type="protein sequence ID" value="CAG9802857.1"/>
    <property type="molecule type" value="Genomic_DNA"/>
</dbReference>
<reference evidence="8" key="2">
    <citation type="submission" date="2022-10" db="EMBL/GenBank/DDBJ databases">
        <authorList>
            <consortium name="ENA_rothamsted_submissions"/>
            <consortium name="culmorum"/>
            <person name="King R."/>
        </authorList>
    </citation>
    <scope>NUCLEOTIDE SEQUENCE</scope>
</reference>